<evidence type="ECO:0000313" key="4">
    <source>
        <dbReference type="EMBL" id="KAJ8749425.1"/>
    </source>
</evidence>
<proteinExistence type="predicted"/>
<evidence type="ECO:0000259" key="3">
    <source>
        <dbReference type="PROSITE" id="PS50157"/>
    </source>
</evidence>
<evidence type="ECO:0000313" key="5">
    <source>
        <dbReference type="Proteomes" id="UP001159364"/>
    </source>
</evidence>
<dbReference type="InterPro" id="IPR044299">
    <property type="entry name" value="GIS3/ZFP5/ZFP6"/>
</dbReference>
<dbReference type="InterPro" id="IPR036236">
    <property type="entry name" value="Znf_C2H2_sf"/>
</dbReference>
<dbReference type="GO" id="GO:0009740">
    <property type="term" value="P:gibberellic acid mediated signaling pathway"/>
    <property type="evidence" value="ECO:0007669"/>
    <property type="project" value="TreeGrafter"/>
</dbReference>
<dbReference type="Gene3D" id="3.30.160.60">
    <property type="entry name" value="Classic Zinc Finger"/>
    <property type="match status" value="1"/>
</dbReference>
<accession>A0AAV8SB71</accession>
<keyword evidence="1" id="KW-0479">Metal-binding</keyword>
<gene>
    <name evidence="4" type="ORF">K2173_025469</name>
</gene>
<reference evidence="4 5" key="1">
    <citation type="submission" date="2021-09" db="EMBL/GenBank/DDBJ databases">
        <title>Genomic insights and catalytic innovation underlie evolution of tropane alkaloids biosynthesis.</title>
        <authorList>
            <person name="Wang Y.-J."/>
            <person name="Tian T."/>
            <person name="Huang J.-P."/>
            <person name="Huang S.-X."/>
        </authorList>
    </citation>
    <scope>NUCLEOTIDE SEQUENCE [LARGE SCALE GENOMIC DNA]</scope>
    <source>
        <strain evidence="4">KIB-2018</strain>
        <tissue evidence="4">Leaf</tissue>
    </source>
</reference>
<sequence>MISSSPTEMAKSRSSIQLSDNRPTSQVKLFGFPLTKHDEILTKTVNLEDNRKFECDFCRRAFTNSQALGGHQNAHKRERQRARSALYHGDQRFMAAAPVVSSHAVKANPPSIPRGFINNSAVVAKLMPQAIRYRSRPLLITSCPSRQIGIPQPLHVPTITSFVGLSVKILSEQHVGVDLGLKLTPSGYV</sequence>
<name>A0AAV8SB71_9ROSI</name>
<dbReference type="AlphaFoldDB" id="A0AAV8SB71"/>
<feature type="region of interest" description="Disordered" evidence="2">
    <location>
        <begin position="1"/>
        <end position="21"/>
    </location>
</feature>
<feature type="domain" description="C2H2-type" evidence="3">
    <location>
        <begin position="53"/>
        <end position="80"/>
    </location>
</feature>
<evidence type="ECO:0000256" key="2">
    <source>
        <dbReference type="SAM" id="MobiDB-lite"/>
    </source>
</evidence>
<dbReference type="PROSITE" id="PS00028">
    <property type="entry name" value="ZINC_FINGER_C2H2_1"/>
    <property type="match status" value="1"/>
</dbReference>
<dbReference type="InterPro" id="IPR013087">
    <property type="entry name" value="Znf_C2H2_type"/>
</dbReference>
<dbReference type="SUPFAM" id="SSF57667">
    <property type="entry name" value="beta-beta-alpha zinc fingers"/>
    <property type="match status" value="1"/>
</dbReference>
<dbReference type="GO" id="GO:0005634">
    <property type="term" value="C:nucleus"/>
    <property type="evidence" value="ECO:0007669"/>
    <property type="project" value="TreeGrafter"/>
</dbReference>
<dbReference type="GO" id="GO:0010090">
    <property type="term" value="P:trichome morphogenesis"/>
    <property type="evidence" value="ECO:0007669"/>
    <property type="project" value="InterPro"/>
</dbReference>
<keyword evidence="5" id="KW-1185">Reference proteome</keyword>
<organism evidence="4 5">
    <name type="scientific">Erythroxylum novogranatense</name>
    <dbReference type="NCBI Taxonomy" id="1862640"/>
    <lineage>
        <taxon>Eukaryota</taxon>
        <taxon>Viridiplantae</taxon>
        <taxon>Streptophyta</taxon>
        <taxon>Embryophyta</taxon>
        <taxon>Tracheophyta</taxon>
        <taxon>Spermatophyta</taxon>
        <taxon>Magnoliopsida</taxon>
        <taxon>eudicotyledons</taxon>
        <taxon>Gunneridae</taxon>
        <taxon>Pentapetalae</taxon>
        <taxon>rosids</taxon>
        <taxon>fabids</taxon>
        <taxon>Malpighiales</taxon>
        <taxon>Erythroxylaceae</taxon>
        <taxon>Erythroxylum</taxon>
    </lineage>
</organism>
<dbReference type="EMBL" id="JAIWQS010000012">
    <property type="protein sequence ID" value="KAJ8749425.1"/>
    <property type="molecule type" value="Genomic_DNA"/>
</dbReference>
<dbReference type="GO" id="GO:0008270">
    <property type="term" value="F:zinc ion binding"/>
    <property type="evidence" value="ECO:0007669"/>
    <property type="project" value="UniProtKB-KW"/>
</dbReference>
<evidence type="ECO:0000256" key="1">
    <source>
        <dbReference type="PROSITE-ProRule" id="PRU00042"/>
    </source>
</evidence>
<dbReference type="PANTHER" id="PTHR46353">
    <property type="entry name" value="ZINC FINGER PROTEIN 5"/>
    <property type="match status" value="1"/>
</dbReference>
<dbReference type="PANTHER" id="PTHR46353:SF11">
    <property type="entry name" value="C2H2-TYPE DOMAIN-CONTAINING PROTEIN"/>
    <property type="match status" value="1"/>
</dbReference>
<keyword evidence="1" id="KW-0863">Zinc-finger</keyword>
<dbReference type="GO" id="GO:0003700">
    <property type="term" value="F:DNA-binding transcription factor activity"/>
    <property type="evidence" value="ECO:0007669"/>
    <property type="project" value="TreeGrafter"/>
</dbReference>
<dbReference type="Proteomes" id="UP001159364">
    <property type="component" value="Linkage Group LG12"/>
</dbReference>
<dbReference type="GO" id="GO:0009736">
    <property type="term" value="P:cytokinin-activated signaling pathway"/>
    <property type="evidence" value="ECO:0007669"/>
    <property type="project" value="TreeGrafter"/>
</dbReference>
<comment type="caution">
    <text evidence="4">The sequence shown here is derived from an EMBL/GenBank/DDBJ whole genome shotgun (WGS) entry which is preliminary data.</text>
</comment>
<protein>
    <recommendedName>
        <fullName evidence="3">C2H2-type domain-containing protein</fullName>
    </recommendedName>
</protein>
<dbReference type="PROSITE" id="PS50157">
    <property type="entry name" value="ZINC_FINGER_C2H2_2"/>
    <property type="match status" value="1"/>
</dbReference>
<keyword evidence="1" id="KW-0862">Zinc</keyword>
<dbReference type="GO" id="GO:0000976">
    <property type="term" value="F:transcription cis-regulatory region binding"/>
    <property type="evidence" value="ECO:0007669"/>
    <property type="project" value="TreeGrafter"/>
</dbReference>